<reference evidence="2" key="1">
    <citation type="journal article" date="2017" name="Front. Plant Sci.">
        <title>Climate Clever Clovers: New Paradigm to Reduce the Environmental Footprint of Ruminants by Breeding Low Methanogenic Forages Utilizing Haplotype Variation.</title>
        <authorList>
            <person name="Kaur P."/>
            <person name="Appels R."/>
            <person name="Bayer P.E."/>
            <person name="Keeble-Gagnere G."/>
            <person name="Wang J."/>
            <person name="Hirakawa H."/>
            <person name="Shirasawa K."/>
            <person name="Vercoe P."/>
            <person name="Stefanova K."/>
            <person name="Durmic Z."/>
            <person name="Nichols P."/>
            <person name="Revell C."/>
            <person name="Isobe S.N."/>
            <person name="Edwards D."/>
            <person name="Erskine W."/>
        </authorList>
    </citation>
    <scope>NUCLEOTIDE SEQUENCE [LARGE SCALE GENOMIC DNA]</scope>
    <source>
        <strain evidence="2">cv. Daliak</strain>
    </source>
</reference>
<organism evidence="1 2">
    <name type="scientific">Trifolium subterraneum</name>
    <name type="common">Subterranean clover</name>
    <dbReference type="NCBI Taxonomy" id="3900"/>
    <lineage>
        <taxon>Eukaryota</taxon>
        <taxon>Viridiplantae</taxon>
        <taxon>Streptophyta</taxon>
        <taxon>Embryophyta</taxon>
        <taxon>Tracheophyta</taxon>
        <taxon>Spermatophyta</taxon>
        <taxon>Magnoliopsida</taxon>
        <taxon>eudicotyledons</taxon>
        <taxon>Gunneridae</taxon>
        <taxon>Pentapetalae</taxon>
        <taxon>rosids</taxon>
        <taxon>fabids</taxon>
        <taxon>Fabales</taxon>
        <taxon>Fabaceae</taxon>
        <taxon>Papilionoideae</taxon>
        <taxon>50 kb inversion clade</taxon>
        <taxon>NPAAA clade</taxon>
        <taxon>Hologalegina</taxon>
        <taxon>IRL clade</taxon>
        <taxon>Trifolieae</taxon>
        <taxon>Trifolium</taxon>
    </lineage>
</organism>
<name>A0A2Z6M8J6_TRISU</name>
<evidence type="ECO:0000313" key="1">
    <source>
        <dbReference type="EMBL" id="GAU28804.1"/>
    </source>
</evidence>
<sequence length="319" mass="36509">MHDIIQETAWEIVRQESVEEPGNRSRLLDPDDIYHVLKHNKGSEIIRSMTIRLSENKELQELQILPDLPLSLETLDASGCVSLENVAFRSTASEQLKEKRKRVTFWNCLKLNEPSLKAIELNAQINLMNFSHQHISTCDRDNDHDHDRNQGMYVYPSSEIPGWLEYSTSTHDYITIDLSSAPYFSKLGFIFGFIIPTISSDGSILKFKISDGEDEGIKVHLNRPHHGIESDHVYLMYDPRLSHYLASRVNDQSQIKIQVRAASRTLTSQYVPMQLRGFGVSLVTPSLYDEFKQQLEFGDGSVIPNHMCTVEEGLKFLEI</sequence>
<keyword evidence="2" id="KW-1185">Reference proteome</keyword>
<gene>
    <name evidence="1" type="ORF">TSUD_357900</name>
</gene>
<evidence type="ECO:0000313" key="2">
    <source>
        <dbReference type="Proteomes" id="UP000242715"/>
    </source>
</evidence>
<protein>
    <submittedName>
        <fullName evidence="1">Uncharacterized protein</fullName>
    </submittedName>
</protein>
<dbReference type="Proteomes" id="UP000242715">
    <property type="component" value="Unassembled WGS sequence"/>
</dbReference>
<accession>A0A2Z6M8J6</accession>
<dbReference type="EMBL" id="DF973380">
    <property type="protein sequence ID" value="GAU28804.1"/>
    <property type="molecule type" value="Genomic_DNA"/>
</dbReference>
<dbReference type="OrthoDB" id="1752253at2759"/>
<dbReference type="AlphaFoldDB" id="A0A2Z6M8J6"/>
<proteinExistence type="predicted"/>